<reference evidence="3 4" key="1">
    <citation type="submission" date="2016-10" db="EMBL/GenBank/DDBJ databases">
        <authorList>
            <person name="de Groot N.N."/>
        </authorList>
    </citation>
    <scope>NUCLEOTIDE SEQUENCE [LARGE SCALE GENOMIC DNA]</scope>
    <source>
        <strain evidence="3 4">DSM 25584</strain>
    </source>
</reference>
<accession>A0A1G7R991</accession>
<evidence type="ECO:0000256" key="1">
    <source>
        <dbReference type="SAM" id="Phobius"/>
    </source>
</evidence>
<proteinExistence type="predicted"/>
<dbReference type="EMBL" id="FNCE01000005">
    <property type="protein sequence ID" value="SDG07376.1"/>
    <property type="molecule type" value="Genomic_DNA"/>
</dbReference>
<feature type="transmembrane region" description="Helical" evidence="1">
    <location>
        <begin position="147"/>
        <end position="165"/>
    </location>
</feature>
<feature type="transmembrane region" description="Helical" evidence="1">
    <location>
        <begin position="38"/>
        <end position="58"/>
    </location>
</feature>
<keyword evidence="1" id="KW-1133">Transmembrane helix</keyword>
<evidence type="ECO:0000313" key="4">
    <source>
        <dbReference type="Proteomes" id="UP000199415"/>
    </source>
</evidence>
<dbReference type="InterPro" id="IPR025509">
    <property type="entry name" value="DUF4396"/>
</dbReference>
<gene>
    <name evidence="3" type="ORF">SAMN05216241_10545</name>
</gene>
<evidence type="ECO:0000259" key="2">
    <source>
        <dbReference type="Pfam" id="PF14342"/>
    </source>
</evidence>
<keyword evidence="1" id="KW-0472">Membrane</keyword>
<name>A0A1G7R991_9PROT</name>
<feature type="transmembrane region" description="Helical" evidence="1">
    <location>
        <begin position="171"/>
        <end position="194"/>
    </location>
</feature>
<dbReference type="Pfam" id="PF14342">
    <property type="entry name" value="DUF4396"/>
    <property type="match status" value="1"/>
</dbReference>
<dbReference type="AlphaFoldDB" id="A0A1G7R991"/>
<keyword evidence="1" id="KW-0812">Transmembrane</keyword>
<feature type="transmembrane region" description="Helical" evidence="1">
    <location>
        <begin position="106"/>
        <end position="126"/>
    </location>
</feature>
<dbReference type="RefSeq" id="WP_176758583.1">
    <property type="nucleotide sequence ID" value="NZ_FNCE01000005.1"/>
</dbReference>
<dbReference type="Proteomes" id="UP000199415">
    <property type="component" value="Unassembled WGS sequence"/>
</dbReference>
<sequence>MTGWLLLAGWIAVVAASLAALMRDLARNNPEIHGLMKVVWVLTVAYSGPLGLAIYHYAGRKQIQRDDIWRRAFRSVSHCYSGCGLGEIVGLLVAVGLLGLSTVWTAGLTFACAYIMGFALTMGPLIQGGERVATAFVDTVTSETASIAVMETVAIGVDLTLAGGAGLAEPLFWGSLIVSLTVGLAAAYPVNVVLIRLGVKEGMHDPRAHAAA</sequence>
<protein>
    <recommendedName>
        <fullName evidence="2">DUF4396 domain-containing protein</fullName>
    </recommendedName>
</protein>
<organism evidence="3 4">
    <name type="scientific">Limimonas halophila</name>
    <dbReference type="NCBI Taxonomy" id="1082479"/>
    <lineage>
        <taxon>Bacteria</taxon>
        <taxon>Pseudomonadati</taxon>
        <taxon>Pseudomonadota</taxon>
        <taxon>Alphaproteobacteria</taxon>
        <taxon>Rhodospirillales</taxon>
        <taxon>Rhodovibrionaceae</taxon>
        <taxon>Limimonas</taxon>
    </lineage>
</organism>
<evidence type="ECO:0000313" key="3">
    <source>
        <dbReference type="EMBL" id="SDG07376.1"/>
    </source>
</evidence>
<feature type="transmembrane region" description="Helical" evidence="1">
    <location>
        <begin position="79"/>
        <end position="100"/>
    </location>
</feature>
<keyword evidence="4" id="KW-1185">Reference proteome</keyword>
<dbReference type="STRING" id="1082479.SAMN05216241_10545"/>
<feature type="domain" description="DUF4396" evidence="2">
    <location>
        <begin position="69"/>
        <end position="200"/>
    </location>
</feature>